<proteinExistence type="predicted"/>
<accession>A0ABP7FYB3</accession>
<dbReference type="Pfam" id="PF00005">
    <property type="entry name" value="ABC_tran"/>
    <property type="match status" value="1"/>
</dbReference>
<gene>
    <name evidence="4" type="ORF">GCM10022402_33280</name>
</gene>
<dbReference type="InterPro" id="IPR003439">
    <property type="entry name" value="ABC_transporter-like_ATP-bd"/>
</dbReference>
<evidence type="ECO:0000256" key="1">
    <source>
        <dbReference type="ARBA" id="ARBA00022741"/>
    </source>
</evidence>
<keyword evidence="1" id="KW-0547">Nucleotide-binding</keyword>
<name>A0ABP7FYB3_9ACTN</name>
<dbReference type="EMBL" id="BAABDD010000016">
    <property type="protein sequence ID" value="GAA3751543.1"/>
    <property type="molecule type" value="Genomic_DNA"/>
</dbReference>
<reference evidence="5" key="1">
    <citation type="journal article" date="2019" name="Int. J. Syst. Evol. Microbiol.">
        <title>The Global Catalogue of Microorganisms (GCM) 10K type strain sequencing project: providing services to taxonomists for standard genome sequencing and annotation.</title>
        <authorList>
            <consortium name="The Broad Institute Genomics Platform"/>
            <consortium name="The Broad Institute Genome Sequencing Center for Infectious Disease"/>
            <person name="Wu L."/>
            <person name="Ma J."/>
        </authorList>
    </citation>
    <scope>NUCLEOTIDE SEQUENCE [LARGE SCALE GENOMIC DNA]</scope>
    <source>
        <strain evidence="5">JCM 17137</strain>
    </source>
</reference>
<keyword evidence="2" id="KW-0067">ATP-binding</keyword>
<dbReference type="InterPro" id="IPR027417">
    <property type="entry name" value="P-loop_NTPase"/>
</dbReference>
<protein>
    <recommendedName>
        <fullName evidence="3">ABC transporter domain-containing protein</fullName>
    </recommendedName>
</protein>
<evidence type="ECO:0000313" key="4">
    <source>
        <dbReference type="EMBL" id="GAA3751543.1"/>
    </source>
</evidence>
<feature type="domain" description="ABC transporter" evidence="3">
    <location>
        <begin position="9"/>
        <end position="224"/>
    </location>
</feature>
<dbReference type="SMART" id="SM00382">
    <property type="entry name" value="AAA"/>
    <property type="match status" value="1"/>
</dbReference>
<dbReference type="PANTHER" id="PTHR24220">
    <property type="entry name" value="IMPORT ATP-BINDING PROTEIN"/>
    <property type="match status" value="1"/>
</dbReference>
<dbReference type="PROSITE" id="PS50893">
    <property type="entry name" value="ABC_TRANSPORTER_2"/>
    <property type="match status" value="1"/>
</dbReference>
<dbReference type="Proteomes" id="UP001500908">
    <property type="component" value="Unassembled WGS sequence"/>
</dbReference>
<comment type="caution">
    <text evidence="4">The sequence shown here is derived from an EMBL/GenBank/DDBJ whole genome shotgun (WGS) entry which is preliminary data.</text>
</comment>
<evidence type="ECO:0000256" key="2">
    <source>
        <dbReference type="ARBA" id="ARBA00022840"/>
    </source>
</evidence>
<evidence type="ECO:0000313" key="5">
    <source>
        <dbReference type="Proteomes" id="UP001500908"/>
    </source>
</evidence>
<sequence>MTGHAPSALDVAGLGYRLGGRTLFQDVNMRVAPGRSIVVTGPSGSGKSTLLMCLLGLCKPSAGRITVDGQEITRMWPRARARLRRTTMGMVFQDGELLPELSPVENVALAALLAGRGRRDAYPNAQRLLDDLGVPYAHTRTDDLSGGERQRTAVARALITEPTVLLADEPTGALDPESRDNVAETLFSLPRERGCALLVVTHDRHVAGYGDQRVRLDAGHLAEVAG</sequence>
<keyword evidence="5" id="KW-1185">Reference proteome</keyword>
<dbReference type="Gene3D" id="3.40.50.300">
    <property type="entry name" value="P-loop containing nucleotide triphosphate hydrolases"/>
    <property type="match status" value="1"/>
</dbReference>
<dbReference type="RefSeq" id="WP_344972860.1">
    <property type="nucleotide sequence ID" value="NZ_BAABDD010000016.1"/>
</dbReference>
<dbReference type="SUPFAM" id="SSF52540">
    <property type="entry name" value="P-loop containing nucleoside triphosphate hydrolases"/>
    <property type="match status" value="1"/>
</dbReference>
<evidence type="ECO:0000259" key="3">
    <source>
        <dbReference type="PROSITE" id="PS50893"/>
    </source>
</evidence>
<dbReference type="InterPro" id="IPR003593">
    <property type="entry name" value="AAA+_ATPase"/>
</dbReference>
<organism evidence="4 5">
    <name type="scientific">Salinactinospora qingdaonensis</name>
    <dbReference type="NCBI Taxonomy" id="702744"/>
    <lineage>
        <taxon>Bacteria</taxon>
        <taxon>Bacillati</taxon>
        <taxon>Actinomycetota</taxon>
        <taxon>Actinomycetes</taxon>
        <taxon>Streptosporangiales</taxon>
        <taxon>Nocardiopsidaceae</taxon>
        <taxon>Salinactinospora</taxon>
    </lineage>
</organism>
<dbReference type="InterPro" id="IPR015854">
    <property type="entry name" value="ABC_transpr_LolD-like"/>
</dbReference>